<dbReference type="eggNOG" id="ENOG502ZJ28">
    <property type="taxonomic scope" value="Bacteria"/>
</dbReference>
<proteinExistence type="predicted"/>
<dbReference type="AlphaFoldDB" id="G8NUQ7"/>
<accession>G8NUQ7</accession>
<evidence type="ECO:0000313" key="1">
    <source>
        <dbReference type="EMBL" id="AEU37597.1"/>
    </source>
</evidence>
<dbReference type="HOGENOM" id="CLU_1592247_0_0_0"/>
<evidence type="ECO:0008006" key="3">
    <source>
        <dbReference type="Google" id="ProtNLM"/>
    </source>
</evidence>
<keyword evidence="2" id="KW-1185">Reference proteome</keyword>
<dbReference type="STRING" id="682795.AciX8_3299"/>
<evidence type="ECO:0000313" key="2">
    <source>
        <dbReference type="Proteomes" id="UP000007113"/>
    </source>
</evidence>
<name>G8NUQ7_GRAMM</name>
<protein>
    <recommendedName>
        <fullName evidence="3">GIY-YIG domain-containing protein</fullName>
    </recommendedName>
</protein>
<reference evidence="1 2" key="1">
    <citation type="submission" date="2011-11" db="EMBL/GenBank/DDBJ databases">
        <title>Complete sequence of Granulicella mallensis MP5ACTX8.</title>
        <authorList>
            <consortium name="US DOE Joint Genome Institute"/>
            <person name="Lucas S."/>
            <person name="Copeland A."/>
            <person name="Lapidus A."/>
            <person name="Cheng J.-F."/>
            <person name="Goodwin L."/>
            <person name="Pitluck S."/>
            <person name="Peters L."/>
            <person name="Lu M."/>
            <person name="Detter J.C."/>
            <person name="Han C."/>
            <person name="Tapia R."/>
            <person name="Land M."/>
            <person name="Hauser L."/>
            <person name="Kyrpides N."/>
            <person name="Ivanova N."/>
            <person name="Mikhailova N."/>
            <person name="Pagani I."/>
            <person name="Rawat S."/>
            <person name="Mannisto M."/>
            <person name="Haggblom M."/>
            <person name="Woyke T."/>
        </authorList>
    </citation>
    <scope>NUCLEOTIDE SEQUENCE [LARGE SCALE GENOMIC DNA]</scope>
    <source>
        <strain evidence="2">ATCC BAA-1857 / DSM 23137 / MP5ACTX8</strain>
    </source>
</reference>
<organism evidence="1 2">
    <name type="scientific">Granulicella mallensis (strain ATCC BAA-1857 / DSM 23137 / MP5ACTX8)</name>
    <dbReference type="NCBI Taxonomy" id="682795"/>
    <lineage>
        <taxon>Bacteria</taxon>
        <taxon>Pseudomonadati</taxon>
        <taxon>Acidobacteriota</taxon>
        <taxon>Terriglobia</taxon>
        <taxon>Terriglobales</taxon>
        <taxon>Acidobacteriaceae</taxon>
        <taxon>Granulicella</taxon>
    </lineage>
</organism>
<gene>
    <name evidence="1" type="ordered locus">AciX8_3299</name>
</gene>
<dbReference type="Gene3D" id="3.40.1440.10">
    <property type="entry name" value="GIY-YIG endonuclease"/>
    <property type="match status" value="1"/>
</dbReference>
<dbReference type="OrthoDB" id="1494647at2"/>
<dbReference type="KEGG" id="gma:AciX8_3299"/>
<dbReference type="Proteomes" id="UP000007113">
    <property type="component" value="Chromosome"/>
</dbReference>
<dbReference type="EMBL" id="CP003130">
    <property type="protein sequence ID" value="AEU37597.1"/>
    <property type="molecule type" value="Genomic_DNA"/>
</dbReference>
<dbReference type="RefSeq" id="WP_014266471.1">
    <property type="nucleotide sequence ID" value="NC_016631.1"/>
</dbReference>
<dbReference type="InterPro" id="IPR035901">
    <property type="entry name" value="GIY-YIG_endonuc_sf"/>
</dbReference>
<sequence length="167" mass="19114">MSSTVAKKEFFDLVEEGAFYKKEIILWPTLWKKHRTRKADPVTWSVAPFSKGNAKNIPQSPGVYAFLIKPMIPFGLEHGILIYVGKADTSIRDRYAHYLQQAADPLQGRPVVAVWLNKYEGFLHFAYVEMKPPSKPAMFEERLIAALVPTVNRQLPAKIRRVVNAFR</sequence>